<dbReference type="NCBIfam" id="TIGR00229">
    <property type="entry name" value="sensory_box"/>
    <property type="match status" value="4"/>
</dbReference>
<evidence type="ECO:0000256" key="9">
    <source>
        <dbReference type="SAM" id="Coils"/>
    </source>
</evidence>
<gene>
    <name evidence="13" type="ORF">SAMN04488137_0374</name>
</gene>
<feature type="domain" description="PAS" evidence="11">
    <location>
        <begin position="364"/>
        <end position="427"/>
    </location>
</feature>
<dbReference type="PROSITE" id="PS50109">
    <property type="entry name" value="HIS_KIN"/>
    <property type="match status" value="1"/>
</dbReference>
<dbReference type="InterPro" id="IPR036890">
    <property type="entry name" value="HATPase_C_sf"/>
</dbReference>
<dbReference type="SMART" id="SM00387">
    <property type="entry name" value="HATPase_c"/>
    <property type="match status" value="1"/>
</dbReference>
<dbReference type="RefSeq" id="WP_170834187.1">
    <property type="nucleotide sequence ID" value="NZ_FNHW01000001.1"/>
</dbReference>
<feature type="domain" description="PAC" evidence="12">
    <location>
        <begin position="438"/>
        <end position="490"/>
    </location>
</feature>
<feature type="domain" description="PAS" evidence="11">
    <location>
        <begin position="115"/>
        <end position="172"/>
    </location>
</feature>
<evidence type="ECO:0000259" key="10">
    <source>
        <dbReference type="PROSITE" id="PS50109"/>
    </source>
</evidence>
<evidence type="ECO:0000313" key="14">
    <source>
        <dbReference type="Proteomes" id="UP000199544"/>
    </source>
</evidence>
<dbReference type="SMART" id="SM00388">
    <property type="entry name" value="HisKA"/>
    <property type="match status" value="1"/>
</dbReference>
<dbReference type="CDD" id="cd00130">
    <property type="entry name" value="PAS"/>
    <property type="match status" value="4"/>
</dbReference>
<comment type="catalytic activity">
    <reaction evidence="1">
        <text>ATP + protein L-histidine = ADP + protein N-phospho-L-histidine.</text>
        <dbReference type="EC" id="2.7.13.3"/>
    </reaction>
</comment>
<dbReference type="Pfam" id="PF08447">
    <property type="entry name" value="PAS_3"/>
    <property type="match status" value="1"/>
</dbReference>
<dbReference type="Pfam" id="PF08448">
    <property type="entry name" value="PAS_4"/>
    <property type="match status" value="2"/>
</dbReference>
<dbReference type="Pfam" id="PF02518">
    <property type="entry name" value="HATPase_c"/>
    <property type="match status" value="1"/>
</dbReference>
<sequence>MDADWFFQVSEEIYIVCNEQGMIQQTNSAWNNLTGYEQQEILHRPFISFLPPEQHEQFTRWSRGLRSSGYAHFDCKIMIKTGDIRHVKWTHGAIVNNQLLYLKGILSPISYGKAAIELHKSVIEKQADPAVLIDLETNVLALNPAYEELFGWTQDEMIGRTLPNIPPLLYPSFLHYLEVAKTGQRITNPETQRLKKNGELINVCVTFSSVKDENGNVIALSSVTRDISKRKQIEWELGKKTAELKEANKRCETILESITDGFYILDEELRFTYMNKPLQKMWKIPAEELLGKVITDAFPVVLQHPFKENFRKTIEQQVPCNFQVYSDTLGKYFDIRTYPTDNGIAVFLKDYTELQNVLQRLQESQEILREITENAKESFCIHSPDFSKIYFLSAGGEDILGKPSAEILNNPVLALHCIHPEDQEAMRLTGRKRPETIINMDYRLNHPKRGQRWIRWRRYPVFPVKDKVFKNVSIWEDITDLKENEQQIQKAEKFEIVSQLAAGVAHEIRNPLTTIKGFMQINQHTGNIRYAGIIMSELETIEQVLHEFLILAKPHHEINLVKKNISLILKDLLRQMKKEPFLQNITMIPDLNFDLPFIKCDERHIRQLMLNLFKNAADAMPNGGKLWISSFVDEHQVNITIRDDGQGMPAERLDRVGEPFYSNKEKGIGLGLMVSRKIMQIHEGTIDLKSEEGKGTTVTLRFPL</sequence>
<dbReference type="PANTHER" id="PTHR43065">
    <property type="entry name" value="SENSOR HISTIDINE KINASE"/>
    <property type="match status" value="1"/>
</dbReference>
<reference evidence="14" key="1">
    <citation type="submission" date="2016-10" db="EMBL/GenBank/DDBJ databases">
        <authorList>
            <person name="Varghese N."/>
            <person name="Submissions S."/>
        </authorList>
    </citation>
    <scope>NUCLEOTIDE SEQUENCE [LARGE SCALE GENOMIC DNA]</scope>
    <source>
        <strain evidence="14">CGMCC 1.6854</strain>
    </source>
</reference>
<keyword evidence="5" id="KW-0547">Nucleotide-binding</keyword>
<evidence type="ECO:0000256" key="4">
    <source>
        <dbReference type="ARBA" id="ARBA00022679"/>
    </source>
</evidence>
<feature type="domain" description="PAC" evidence="12">
    <location>
        <begin position="187"/>
        <end position="239"/>
    </location>
</feature>
<feature type="coiled-coil region" evidence="9">
    <location>
        <begin position="344"/>
        <end position="378"/>
    </location>
</feature>
<dbReference type="AlphaFoldDB" id="A0A1G9TM39"/>
<feature type="domain" description="Histidine kinase" evidence="10">
    <location>
        <begin position="503"/>
        <end position="704"/>
    </location>
</feature>
<keyword evidence="6" id="KW-0418">Kinase</keyword>
<dbReference type="GO" id="GO:0006355">
    <property type="term" value="P:regulation of DNA-templated transcription"/>
    <property type="evidence" value="ECO:0007669"/>
    <property type="project" value="InterPro"/>
</dbReference>
<dbReference type="PROSITE" id="PS50113">
    <property type="entry name" value="PAC"/>
    <property type="match status" value="2"/>
</dbReference>
<evidence type="ECO:0000256" key="2">
    <source>
        <dbReference type="ARBA" id="ARBA00012438"/>
    </source>
</evidence>
<dbReference type="GO" id="GO:0005524">
    <property type="term" value="F:ATP binding"/>
    <property type="evidence" value="ECO:0007669"/>
    <property type="project" value="UniProtKB-KW"/>
</dbReference>
<feature type="domain" description="PAS" evidence="11">
    <location>
        <begin position="247"/>
        <end position="292"/>
    </location>
</feature>
<keyword evidence="8" id="KW-0902">Two-component regulatory system</keyword>
<evidence type="ECO:0000259" key="11">
    <source>
        <dbReference type="PROSITE" id="PS50112"/>
    </source>
</evidence>
<keyword evidence="7" id="KW-0067">ATP-binding</keyword>
<dbReference type="InterPro" id="IPR005467">
    <property type="entry name" value="His_kinase_dom"/>
</dbReference>
<name>A0A1G9TM39_9BACL</name>
<keyword evidence="9" id="KW-0175">Coiled coil</keyword>
<dbReference type="Pfam" id="PF00512">
    <property type="entry name" value="HisKA"/>
    <property type="match status" value="1"/>
</dbReference>
<dbReference type="SUPFAM" id="SSF55874">
    <property type="entry name" value="ATPase domain of HSP90 chaperone/DNA topoisomerase II/histidine kinase"/>
    <property type="match status" value="1"/>
</dbReference>
<dbReference type="InterPro" id="IPR000700">
    <property type="entry name" value="PAS-assoc_C"/>
</dbReference>
<keyword evidence="4" id="KW-0808">Transferase</keyword>
<feature type="domain" description="PAS" evidence="11">
    <location>
        <begin position="14"/>
        <end position="60"/>
    </location>
</feature>
<proteinExistence type="predicted"/>
<evidence type="ECO:0000256" key="5">
    <source>
        <dbReference type="ARBA" id="ARBA00022741"/>
    </source>
</evidence>
<evidence type="ECO:0000313" key="13">
    <source>
        <dbReference type="EMBL" id="SDM48753.1"/>
    </source>
</evidence>
<dbReference type="PRINTS" id="PR00344">
    <property type="entry name" value="BCTRLSENSOR"/>
</dbReference>
<evidence type="ECO:0000256" key="3">
    <source>
        <dbReference type="ARBA" id="ARBA00022553"/>
    </source>
</evidence>
<evidence type="ECO:0000256" key="8">
    <source>
        <dbReference type="ARBA" id="ARBA00023012"/>
    </source>
</evidence>
<dbReference type="InterPro" id="IPR035965">
    <property type="entry name" value="PAS-like_dom_sf"/>
</dbReference>
<dbReference type="InterPro" id="IPR013655">
    <property type="entry name" value="PAS_fold_3"/>
</dbReference>
<dbReference type="InterPro" id="IPR000014">
    <property type="entry name" value="PAS"/>
</dbReference>
<evidence type="ECO:0000256" key="7">
    <source>
        <dbReference type="ARBA" id="ARBA00022840"/>
    </source>
</evidence>
<evidence type="ECO:0000256" key="6">
    <source>
        <dbReference type="ARBA" id="ARBA00022777"/>
    </source>
</evidence>
<dbReference type="SMART" id="SM00091">
    <property type="entry name" value="PAS"/>
    <property type="match status" value="4"/>
</dbReference>
<dbReference type="Gene3D" id="3.30.565.10">
    <property type="entry name" value="Histidine kinase-like ATPase, C-terminal domain"/>
    <property type="match status" value="1"/>
</dbReference>
<dbReference type="InterPro" id="IPR013656">
    <property type="entry name" value="PAS_4"/>
</dbReference>
<accession>A0A1G9TM39</accession>
<dbReference type="CDD" id="cd00082">
    <property type="entry name" value="HisKA"/>
    <property type="match status" value="1"/>
</dbReference>
<dbReference type="InterPro" id="IPR013767">
    <property type="entry name" value="PAS_fold"/>
</dbReference>
<dbReference type="InterPro" id="IPR003661">
    <property type="entry name" value="HisK_dim/P_dom"/>
</dbReference>
<dbReference type="SUPFAM" id="SSF47384">
    <property type="entry name" value="Homodimeric domain of signal transducing histidine kinase"/>
    <property type="match status" value="1"/>
</dbReference>
<dbReference type="InterPro" id="IPR004358">
    <property type="entry name" value="Sig_transdc_His_kin-like_C"/>
</dbReference>
<organism evidence="13 14">
    <name type="scientific">Fictibacillus solisalsi</name>
    <dbReference type="NCBI Taxonomy" id="459525"/>
    <lineage>
        <taxon>Bacteria</taxon>
        <taxon>Bacillati</taxon>
        <taxon>Bacillota</taxon>
        <taxon>Bacilli</taxon>
        <taxon>Bacillales</taxon>
        <taxon>Fictibacillaceae</taxon>
        <taxon>Fictibacillus</taxon>
    </lineage>
</organism>
<dbReference type="PANTHER" id="PTHR43065:SF10">
    <property type="entry name" value="PEROXIDE STRESS-ACTIVATED HISTIDINE KINASE MAK3"/>
    <property type="match status" value="1"/>
</dbReference>
<dbReference type="InterPro" id="IPR036097">
    <property type="entry name" value="HisK_dim/P_sf"/>
</dbReference>
<dbReference type="SUPFAM" id="SSF55785">
    <property type="entry name" value="PYP-like sensor domain (PAS domain)"/>
    <property type="match status" value="4"/>
</dbReference>
<dbReference type="Gene3D" id="1.10.287.130">
    <property type="match status" value="1"/>
</dbReference>
<dbReference type="CDD" id="cd00075">
    <property type="entry name" value="HATPase"/>
    <property type="match status" value="1"/>
</dbReference>
<keyword evidence="3" id="KW-0597">Phosphoprotein</keyword>
<evidence type="ECO:0000256" key="1">
    <source>
        <dbReference type="ARBA" id="ARBA00000085"/>
    </source>
</evidence>
<dbReference type="InterPro" id="IPR003594">
    <property type="entry name" value="HATPase_dom"/>
</dbReference>
<dbReference type="EMBL" id="FNHW01000001">
    <property type="protein sequence ID" value="SDM48753.1"/>
    <property type="molecule type" value="Genomic_DNA"/>
</dbReference>
<dbReference type="PROSITE" id="PS50112">
    <property type="entry name" value="PAS"/>
    <property type="match status" value="4"/>
</dbReference>
<dbReference type="STRING" id="459525.SAMN04488137_0374"/>
<protein>
    <recommendedName>
        <fullName evidence="2">histidine kinase</fullName>
        <ecNumber evidence="2">2.7.13.3</ecNumber>
    </recommendedName>
</protein>
<dbReference type="Gene3D" id="3.30.450.20">
    <property type="entry name" value="PAS domain"/>
    <property type="match status" value="4"/>
</dbReference>
<keyword evidence="14" id="KW-1185">Reference proteome</keyword>
<evidence type="ECO:0000259" key="12">
    <source>
        <dbReference type="PROSITE" id="PS50113"/>
    </source>
</evidence>
<dbReference type="Proteomes" id="UP000199544">
    <property type="component" value="Unassembled WGS sequence"/>
</dbReference>
<dbReference type="GO" id="GO:0000155">
    <property type="term" value="F:phosphorelay sensor kinase activity"/>
    <property type="evidence" value="ECO:0007669"/>
    <property type="project" value="InterPro"/>
</dbReference>
<dbReference type="EC" id="2.7.13.3" evidence="2"/>
<dbReference type="Pfam" id="PF00989">
    <property type="entry name" value="PAS"/>
    <property type="match status" value="1"/>
</dbReference>